<feature type="domain" description="NTP pyrophosphohydrolase MazG-like" evidence="6">
    <location>
        <begin position="186"/>
        <end position="249"/>
    </location>
</feature>
<gene>
    <name evidence="7" type="primary">mazG</name>
    <name evidence="7" type="ORF">XSR1_80089</name>
</gene>
<dbReference type="Proteomes" id="UP000019202">
    <property type="component" value="Unassembled WGS sequence"/>
</dbReference>
<dbReference type="InterPro" id="IPR004518">
    <property type="entry name" value="MazG-like_dom"/>
</dbReference>
<dbReference type="EC" id="3.6.1.8" evidence="3"/>
<dbReference type="GO" id="GO:0047693">
    <property type="term" value="F:ATP diphosphatase activity"/>
    <property type="evidence" value="ECO:0007669"/>
    <property type="project" value="UniProtKB-EC"/>
</dbReference>
<comment type="similarity">
    <text evidence="2">Belongs to the nucleoside triphosphate pyrophosphohydrolase family.</text>
</comment>
<evidence type="ECO:0000313" key="8">
    <source>
        <dbReference type="Proteomes" id="UP000019202"/>
    </source>
</evidence>
<evidence type="ECO:0000256" key="5">
    <source>
        <dbReference type="SAM" id="Coils"/>
    </source>
</evidence>
<dbReference type="CDD" id="cd11528">
    <property type="entry name" value="NTP-PPase_MazG_Nterm"/>
    <property type="match status" value="1"/>
</dbReference>
<evidence type="ECO:0000256" key="2">
    <source>
        <dbReference type="ARBA" id="ARBA00061115"/>
    </source>
</evidence>
<sequence length="280" mass="32358">MSLKPDVYTVIDQNMDKMKPISIERLKGVMAQLRHPENGCPWDKVQTSASIAPYTLEETYEVLDAIERHDPDALKEELGDLLFHIVFYAQMAEEQQQFDFDDICEAVCDKLERRHPHIFNQQAGISGEEAIKSWEQRKSAERAEKDQHSVLDDIPASLPALMKAYKIQKRCASVGFDWDTLGPVLDKVYEEIDEVMDEAQQAVIDEARLEEELGDLLFSVVNLSRHLGHKPEMALQKACHKFEQRFRNVEKLIFDKGLSLETATPEEMEEMWQRVKNQHT</sequence>
<dbReference type="GO" id="GO:0006950">
    <property type="term" value="P:response to stress"/>
    <property type="evidence" value="ECO:0007669"/>
    <property type="project" value="UniProtKB-ARBA"/>
</dbReference>
<evidence type="ECO:0000256" key="4">
    <source>
        <dbReference type="ARBA" id="ARBA00074799"/>
    </source>
</evidence>
<proteinExistence type="inferred from homology"/>
<evidence type="ECO:0000313" key="7">
    <source>
        <dbReference type="EMBL" id="CDL85589.1"/>
    </source>
</evidence>
<dbReference type="InterPro" id="IPR011551">
    <property type="entry name" value="NTP_PyrPHydrolase_MazG"/>
</dbReference>
<feature type="domain" description="NTP pyrophosphohydrolase MazG-like" evidence="6">
    <location>
        <begin position="46"/>
        <end position="119"/>
    </location>
</feature>
<dbReference type="InterPro" id="IPR048015">
    <property type="entry name" value="NTP-PPase_MazG-like_N"/>
</dbReference>
<name>W1J4D3_9GAMM</name>
<dbReference type="NCBIfam" id="NF007113">
    <property type="entry name" value="PRK09562.1"/>
    <property type="match status" value="1"/>
</dbReference>
<dbReference type="GO" id="GO:0046047">
    <property type="term" value="P:TTP catabolic process"/>
    <property type="evidence" value="ECO:0007669"/>
    <property type="project" value="TreeGrafter"/>
</dbReference>
<reference evidence="7" key="1">
    <citation type="submission" date="2013-11" db="EMBL/GenBank/DDBJ databases">
        <title>Draft genome sequence and annotation of the entomopathogenic bacteria, Xenorhabdus cabanillasi strain JM26 and Xenorhabdus szentirmai strain DSM 16338.</title>
        <authorList>
            <person name="Gualtieri M."/>
            <person name="Ogier J.C."/>
            <person name="Pages S."/>
            <person name="Givaudan A."/>
            <person name="Gaudriault S."/>
        </authorList>
    </citation>
    <scope>NUCLEOTIDE SEQUENCE [LARGE SCALE GENOMIC DNA]</scope>
    <source>
        <strain evidence="7">DSM 16338</strain>
    </source>
</reference>
<protein>
    <recommendedName>
        <fullName evidence="4">Nucleoside triphosphate pyrophosphohydrolase</fullName>
        <ecNumber evidence="3">3.6.1.8</ecNumber>
    </recommendedName>
</protein>
<dbReference type="InterPro" id="IPR048011">
    <property type="entry name" value="NTP-PPase_MazG-like_C"/>
</dbReference>
<dbReference type="SUPFAM" id="SSF101386">
    <property type="entry name" value="all-alpha NTP pyrophosphatases"/>
    <property type="match status" value="2"/>
</dbReference>
<dbReference type="STRING" id="1427518.XSR1_80089"/>
<dbReference type="GO" id="GO:0046052">
    <property type="term" value="P:UTP catabolic process"/>
    <property type="evidence" value="ECO:0007669"/>
    <property type="project" value="TreeGrafter"/>
</dbReference>
<comment type="caution">
    <text evidence="7">The sequence shown here is derived from an EMBL/GenBank/DDBJ whole genome shotgun (WGS) entry which is preliminary data.</text>
</comment>
<keyword evidence="7" id="KW-0378">Hydrolase</keyword>
<dbReference type="GO" id="GO:0046081">
    <property type="term" value="P:dUTP catabolic process"/>
    <property type="evidence" value="ECO:0007669"/>
    <property type="project" value="TreeGrafter"/>
</dbReference>
<keyword evidence="8" id="KW-1185">Reference proteome</keyword>
<dbReference type="CDD" id="cd11529">
    <property type="entry name" value="NTP-PPase_MazG_Cterm"/>
    <property type="match status" value="1"/>
</dbReference>
<dbReference type="Pfam" id="PF03819">
    <property type="entry name" value="MazG"/>
    <property type="match status" value="2"/>
</dbReference>
<dbReference type="EMBL" id="CBXF010000143">
    <property type="protein sequence ID" value="CDL85589.1"/>
    <property type="molecule type" value="Genomic_DNA"/>
</dbReference>
<dbReference type="FunFam" id="1.10.287.1080:FF:000001">
    <property type="entry name" value="Nucleoside triphosphate pyrophosphohydrolase"/>
    <property type="match status" value="1"/>
</dbReference>
<dbReference type="GO" id="GO:0046076">
    <property type="term" value="P:dTTP catabolic process"/>
    <property type="evidence" value="ECO:0007669"/>
    <property type="project" value="TreeGrafter"/>
</dbReference>
<comment type="catalytic activity">
    <reaction evidence="1">
        <text>ATP + H2O = AMP + diphosphate + H(+)</text>
        <dbReference type="Rhea" id="RHEA:14245"/>
        <dbReference type="ChEBI" id="CHEBI:15377"/>
        <dbReference type="ChEBI" id="CHEBI:15378"/>
        <dbReference type="ChEBI" id="CHEBI:30616"/>
        <dbReference type="ChEBI" id="CHEBI:33019"/>
        <dbReference type="ChEBI" id="CHEBI:456215"/>
        <dbReference type="EC" id="3.6.1.8"/>
    </reaction>
</comment>
<organism evidence="7 8">
    <name type="scientific">Xenorhabdus szentirmaii DSM 16338</name>
    <dbReference type="NCBI Taxonomy" id="1427518"/>
    <lineage>
        <taxon>Bacteria</taxon>
        <taxon>Pseudomonadati</taxon>
        <taxon>Pseudomonadota</taxon>
        <taxon>Gammaproteobacteria</taxon>
        <taxon>Enterobacterales</taxon>
        <taxon>Morganellaceae</taxon>
        <taxon>Xenorhabdus</taxon>
    </lineage>
</organism>
<dbReference type="AlphaFoldDB" id="W1J4D3"/>
<accession>W1J4D3</accession>
<dbReference type="Gene3D" id="1.10.287.1080">
    <property type="entry name" value="MazG-like"/>
    <property type="match status" value="2"/>
</dbReference>
<dbReference type="GO" id="GO:0006203">
    <property type="term" value="P:dGTP catabolic process"/>
    <property type="evidence" value="ECO:0007669"/>
    <property type="project" value="TreeGrafter"/>
</dbReference>
<keyword evidence="5" id="KW-0175">Coiled coil</keyword>
<feature type="coiled-coil region" evidence="5">
    <location>
        <begin position="185"/>
        <end position="212"/>
    </location>
</feature>
<evidence type="ECO:0000256" key="3">
    <source>
        <dbReference type="ARBA" id="ARBA00066372"/>
    </source>
</evidence>
<dbReference type="NCBIfam" id="TIGR00444">
    <property type="entry name" value="mazG"/>
    <property type="match status" value="1"/>
</dbReference>
<dbReference type="PANTHER" id="PTHR30522:SF0">
    <property type="entry name" value="NUCLEOSIDE TRIPHOSPHATE PYROPHOSPHOHYDROLASE"/>
    <property type="match status" value="1"/>
</dbReference>
<dbReference type="FunFam" id="1.10.287.1080:FF:000003">
    <property type="entry name" value="Nucleoside triphosphate pyrophosphohydrolase"/>
    <property type="match status" value="1"/>
</dbReference>
<evidence type="ECO:0000256" key="1">
    <source>
        <dbReference type="ARBA" id="ARBA00052141"/>
    </source>
</evidence>
<dbReference type="PANTHER" id="PTHR30522">
    <property type="entry name" value="NUCLEOSIDE TRIPHOSPHATE PYROPHOSPHOHYDROLASE"/>
    <property type="match status" value="1"/>
</dbReference>
<evidence type="ECO:0000259" key="6">
    <source>
        <dbReference type="Pfam" id="PF03819"/>
    </source>
</evidence>
<dbReference type="GO" id="GO:0046061">
    <property type="term" value="P:dATP catabolic process"/>
    <property type="evidence" value="ECO:0007669"/>
    <property type="project" value="TreeGrafter"/>
</dbReference>